<evidence type="ECO:0000256" key="1">
    <source>
        <dbReference type="ARBA" id="ARBA00022603"/>
    </source>
</evidence>
<evidence type="ECO:0008006" key="12">
    <source>
        <dbReference type="Google" id="ProtNLM"/>
    </source>
</evidence>
<dbReference type="GO" id="GO:0032259">
    <property type="term" value="P:methylation"/>
    <property type="evidence" value="ECO:0007669"/>
    <property type="project" value="UniProtKB-KW"/>
</dbReference>
<dbReference type="PANTHER" id="PTHR45747">
    <property type="entry name" value="HISTONE-LYSINE N-METHYLTRANSFERASE E(Z)"/>
    <property type="match status" value="1"/>
</dbReference>
<dbReference type="Proteomes" id="UP000799439">
    <property type="component" value="Unassembled WGS sequence"/>
</dbReference>
<evidence type="ECO:0000313" key="10">
    <source>
        <dbReference type="EMBL" id="KAF2148720.1"/>
    </source>
</evidence>
<feature type="region of interest" description="Disordered" evidence="7">
    <location>
        <begin position="909"/>
        <end position="967"/>
    </location>
</feature>
<evidence type="ECO:0000256" key="3">
    <source>
        <dbReference type="ARBA" id="ARBA00022691"/>
    </source>
</evidence>
<keyword evidence="5" id="KW-0804">Transcription</keyword>
<evidence type="ECO:0000313" key="11">
    <source>
        <dbReference type="Proteomes" id="UP000799439"/>
    </source>
</evidence>
<dbReference type="Gene3D" id="2.170.270.10">
    <property type="entry name" value="SET domain"/>
    <property type="match status" value="1"/>
</dbReference>
<gene>
    <name evidence="10" type="ORF">K461DRAFT_51974</name>
</gene>
<keyword evidence="11" id="KW-1185">Reference proteome</keyword>
<keyword evidence="3" id="KW-0949">S-adenosyl-L-methionine</keyword>
<dbReference type="InterPro" id="IPR041355">
    <property type="entry name" value="Pre-SET_CXC"/>
</dbReference>
<sequence length="967" mass="110386">MAADYQSSNVPPAVPPPNEDSFLRITPGTDSVAHPHGSPVNRRFSIGQGGNRLDDRLQTRTPDASPLISPRLHKRSRFSVTTAQEFLDATESAKHFSDMKMLFKDHISTIVDEMPRKGNLGRAVEIVMKKCKAECSDEQAYLAQRNLDKAQTSWITEAQNMEFHKTLERASLNRESSHIDFDSVPWRPSGMAGLKSTSPFAAMKAKQVPVSAWRGPEMAPCSTEFPDASGRKVVKPARILSECPITTWENNHARLPSYTHCTDVSKNVAANNHRILHVYPYFGEEVSNEVYDALNQRYDIDIVDRGRKVLQSQQSRWFMPYAKDFLSIIGCDEEAVLWYLLSPVLDDKREIHVALDKEREKSCLEDFDRTASRWMRVFVNLTRPNQIKLLLAEWACTVFLKEEGYSLWHVVRKSPLAAVEIRTDKHGLLTKSNLDKIQQLSCRVCHTHDCPYHMDSMETLDSDDDAASLPLVEAMDIDWPPQNNYKRRVTLPMRLETGQDAEDEIVVGPPRTRDKTAYNKLINHMAENADNQERNRYYPCFHPGRSCSEAQCKCFRNKLLCEKACGCSSTCERRYMGCSCHINNKRRVCYQDDRCDCFRLNRECDPDLCKGCRADLVLDPVNRYDETIQKRCCQNVHIQLGVPKRTILGRSSIHGYGVYAGEPIKKNDFIGEYRGELTLEGERLRRGDVYEILQLSYLFILTEDQEVDSHHVGNKMRFINHALTEGKNGGCCVRPWIKICNMTPRIGMFALRDIEVGEELFFNYGDLYMELLLGTSKKKQLEETTATGTKKKKKIVRRKKSELLKDFAEPEYEVTESGPERGRSKKVMPRFAKGKRGPVDDWQPAGDRPLNVKPKTTSTASKSVAVADTSTRMGAVAASTVLDNDSSSEEDLERNSIAELEMELEEDFALSSKRRRGTIVDSDFEPDDEADVPRARPNKRRRIRIEDDDDDMESDATPRKRYGKNRR</sequence>
<feature type="region of interest" description="Disordered" evidence="7">
    <location>
        <begin position="1"/>
        <end position="65"/>
    </location>
</feature>
<comment type="catalytic activity">
    <reaction evidence="6">
        <text>L-lysyl(27)-[histone H3] + 3 S-adenosyl-L-methionine = N(6),N(6),N(6)-trimethyl-L-lysyl(27)-[histone H3] + 3 S-adenosyl-L-homocysteine + 3 H(+)</text>
        <dbReference type="Rhea" id="RHEA:60292"/>
        <dbReference type="Rhea" id="RHEA-COMP:15535"/>
        <dbReference type="Rhea" id="RHEA-COMP:15548"/>
        <dbReference type="ChEBI" id="CHEBI:15378"/>
        <dbReference type="ChEBI" id="CHEBI:29969"/>
        <dbReference type="ChEBI" id="CHEBI:57856"/>
        <dbReference type="ChEBI" id="CHEBI:59789"/>
        <dbReference type="ChEBI" id="CHEBI:61961"/>
        <dbReference type="EC" id="2.1.1.356"/>
    </reaction>
</comment>
<dbReference type="Pfam" id="PF18264">
    <property type="entry name" value="preSET_CXC"/>
    <property type="match status" value="1"/>
</dbReference>
<evidence type="ECO:0000259" key="9">
    <source>
        <dbReference type="PROSITE" id="PS51633"/>
    </source>
</evidence>
<dbReference type="PROSITE" id="PS51633">
    <property type="entry name" value="CXC"/>
    <property type="match status" value="1"/>
</dbReference>
<dbReference type="GO" id="GO:0005634">
    <property type="term" value="C:nucleus"/>
    <property type="evidence" value="ECO:0007669"/>
    <property type="project" value="TreeGrafter"/>
</dbReference>
<feature type="compositionally biased region" description="Basic residues" evidence="7">
    <location>
        <begin position="823"/>
        <end position="836"/>
    </location>
</feature>
<dbReference type="GO" id="GO:0031507">
    <property type="term" value="P:heterochromatin formation"/>
    <property type="evidence" value="ECO:0007669"/>
    <property type="project" value="TreeGrafter"/>
</dbReference>
<dbReference type="PANTHER" id="PTHR45747:SF4">
    <property type="entry name" value="HISTONE-LYSINE N-METHYLTRANSFERASE E(Z)"/>
    <property type="match status" value="1"/>
</dbReference>
<comment type="caution">
    <text evidence="10">The sequence shown here is derived from an EMBL/GenBank/DDBJ whole genome shotgun (WGS) entry which is preliminary data.</text>
</comment>
<feature type="region of interest" description="Disordered" evidence="7">
    <location>
        <begin position="810"/>
        <end position="864"/>
    </location>
</feature>
<dbReference type="GO" id="GO:0140951">
    <property type="term" value="F:histone H3K27 trimethyltransferase activity"/>
    <property type="evidence" value="ECO:0007669"/>
    <property type="project" value="UniProtKB-EC"/>
</dbReference>
<organism evidence="10 11">
    <name type="scientific">Myriangium duriaei CBS 260.36</name>
    <dbReference type="NCBI Taxonomy" id="1168546"/>
    <lineage>
        <taxon>Eukaryota</taxon>
        <taxon>Fungi</taxon>
        <taxon>Dikarya</taxon>
        <taxon>Ascomycota</taxon>
        <taxon>Pezizomycotina</taxon>
        <taxon>Dothideomycetes</taxon>
        <taxon>Dothideomycetidae</taxon>
        <taxon>Myriangiales</taxon>
        <taxon>Myriangiaceae</taxon>
        <taxon>Myriangium</taxon>
    </lineage>
</organism>
<evidence type="ECO:0000256" key="7">
    <source>
        <dbReference type="SAM" id="MobiDB-lite"/>
    </source>
</evidence>
<dbReference type="InterPro" id="IPR026489">
    <property type="entry name" value="CXC_dom"/>
</dbReference>
<feature type="domain" description="CXC" evidence="9">
    <location>
        <begin position="519"/>
        <end position="629"/>
    </location>
</feature>
<dbReference type="InterPro" id="IPR001214">
    <property type="entry name" value="SET_dom"/>
</dbReference>
<dbReference type="OrthoDB" id="6141102at2759"/>
<dbReference type="SMART" id="SM00317">
    <property type="entry name" value="SET"/>
    <property type="match status" value="1"/>
</dbReference>
<keyword evidence="2" id="KW-0808">Transferase</keyword>
<feature type="compositionally biased region" description="Polar residues" evidence="7">
    <location>
        <begin position="854"/>
        <end position="864"/>
    </location>
</feature>
<dbReference type="PROSITE" id="PS50280">
    <property type="entry name" value="SET"/>
    <property type="match status" value="1"/>
</dbReference>
<evidence type="ECO:0000256" key="4">
    <source>
        <dbReference type="ARBA" id="ARBA00023015"/>
    </source>
</evidence>
<dbReference type="EMBL" id="ML996092">
    <property type="protein sequence ID" value="KAF2148720.1"/>
    <property type="molecule type" value="Genomic_DNA"/>
</dbReference>
<keyword evidence="1" id="KW-0489">Methyltransferase</keyword>
<feature type="domain" description="SET" evidence="8">
    <location>
        <begin position="644"/>
        <end position="765"/>
    </location>
</feature>
<dbReference type="InterPro" id="IPR045318">
    <property type="entry name" value="EZH1/2-like"/>
</dbReference>
<dbReference type="GO" id="GO:0003682">
    <property type="term" value="F:chromatin binding"/>
    <property type="evidence" value="ECO:0007669"/>
    <property type="project" value="TreeGrafter"/>
</dbReference>
<evidence type="ECO:0000256" key="6">
    <source>
        <dbReference type="ARBA" id="ARBA00048568"/>
    </source>
</evidence>
<protein>
    <recommendedName>
        <fullName evidence="12">SET domain-containing protein</fullName>
    </recommendedName>
</protein>
<name>A0A9P4IVX2_9PEZI</name>
<dbReference type="AlphaFoldDB" id="A0A9P4IVX2"/>
<dbReference type="InterPro" id="IPR046341">
    <property type="entry name" value="SET_dom_sf"/>
</dbReference>
<dbReference type="SUPFAM" id="SSF82199">
    <property type="entry name" value="SET domain"/>
    <property type="match status" value="1"/>
</dbReference>
<accession>A0A9P4IVX2</accession>
<reference evidence="10" key="1">
    <citation type="journal article" date="2020" name="Stud. Mycol.">
        <title>101 Dothideomycetes genomes: a test case for predicting lifestyles and emergence of pathogens.</title>
        <authorList>
            <person name="Haridas S."/>
            <person name="Albert R."/>
            <person name="Binder M."/>
            <person name="Bloem J."/>
            <person name="Labutti K."/>
            <person name="Salamov A."/>
            <person name="Andreopoulos B."/>
            <person name="Baker S."/>
            <person name="Barry K."/>
            <person name="Bills G."/>
            <person name="Bluhm B."/>
            <person name="Cannon C."/>
            <person name="Castanera R."/>
            <person name="Culley D."/>
            <person name="Daum C."/>
            <person name="Ezra D."/>
            <person name="Gonzalez J."/>
            <person name="Henrissat B."/>
            <person name="Kuo A."/>
            <person name="Liang C."/>
            <person name="Lipzen A."/>
            <person name="Lutzoni F."/>
            <person name="Magnuson J."/>
            <person name="Mondo S."/>
            <person name="Nolan M."/>
            <person name="Ohm R."/>
            <person name="Pangilinan J."/>
            <person name="Park H.-J."/>
            <person name="Ramirez L."/>
            <person name="Alfaro M."/>
            <person name="Sun H."/>
            <person name="Tritt A."/>
            <person name="Yoshinaga Y."/>
            <person name="Zwiers L.-H."/>
            <person name="Turgeon B."/>
            <person name="Goodwin S."/>
            <person name="Spatafora J."/>
            <person name="Crous P."/>
            <person name="Grigoriev I."/>
        </authorList>
    </citation>
    <scope>NUCLEOTIDE SEQUENCE</scope>
    <source>
        <strain evidence="10">CBS 260.36</strain>
    </source>
</reference>
<evidence type="ECO:0000259" key="8">
    <source>
        <dbReference type="PROSITE" id="PS50280"/>
    </source>
</evidence>
<dbReference type="Pfam" id="PF00856">
    <property type="entry name" value="SET"/>
    <property type="match status" value="1"/>
</dbReference>
<evidence type="ECO:0000256" key="2">
    <source>
        <dbReference type="ARBA" id="ARBA00022679"/>
    </source>
</evidence>
<keyword evidence="4" id="KW-0805">Transcription regulation</keyword>
<proteinExistence type="predicted"/>
<evidence type="ECO:0000256" key="5">
    <source>
        <dbReference type="ARBA" id="ARBA00023163"/>
    </source>
</evidence>